<protein>
    <submittedName>
        <fullName evidence="1">Uncharacterized protein</fullName>
    </submittedName>
</protein>
<gene>
    <name evidence="1" type="ORF">QJS64_13720</name>
</gene>
<organism evidence="1 2">
    <name type="scientific">Paraclostridium bifermentans</name>
    <name type="common">Clostridium bifermentans</name>
    <dbReference type="NCBI Taxonomy" id="1490"/>
    <lineage>
        <taxon>Bacteria</taxon>
        <taxon>Bacillati</taxon>
        <taxon>Bacillota</taxon>
        <taxon>Clostridia</taxon>
        <taxon>Peptostreptococcales</taxon>
        <taxon>Peptostreptococcaceae</taxon>
        <taxon>Paraclostridium</taxon>
    </lineage>
</organism>
<sequence>MKKILVPIKSKLKPVEVNEEIKKFTYVHKSPYSQTYYDTDDISWEHKAENSLRISDHWNFESHGKIHCQLCNTGEYIENEWILAQYKNGKYHILKNFGEGVDGYIFKSVNKNEVDLIKNLYEIEGIEKTYNWYKNNNINPPFSREGYLKNIRKLSKYISMERLRKFKSKKPKAKKIIFIEDRYMETVEKIIDIYNKSEDLNKLTQSSEGMQILKKEYNAYELEREKEESIKEIYTLILENNICIDFV</sequence>
<dbReference type="Proteomes" id="UP001239169">
    <property type="component" value="Chromosome"/>
</dbReference>
<evidence type="ECO:0000313" key="2">
    <source>
        <dbReference type="Proteomes" id="UP001239169"/>
    </source>
</evidence>
<reference evidence="1 2" key="1">
    <citation type="submission" date="2023-04" db="EMBL/GenBank/DDBJ databases">
        <title>Bacteria Genome Submission.</title>
        <authorList>
            <person name="Isaac P."/>
        </authorList>
    </citation>
    <scope>NUCLEOTIDE SEQUENCE [LARGE SCALE GENOMIC DNA]</scope>
    <source>
        <strain evidence="1 2">SampleS7P1</strain>
    </source>
</reference>
<evidence type="ECO:0000313" key="1">
    <source>
        <dbReference type="EMBL" id="WGX75126.1"/>
    </source>
</evidence>
<dbReference type="EMBL" id="CP124685">
    <property type="protein sequence ID" value="WGX75126.1"/>
    <property type="molecule type" value="Genomic_DNA"/>
</dbReference>
<proteinExistence type="predicted"/>
<keyword evidence="2" id="KW-1185">Reference proteome</keyword>
<name>A0ABY8R2N3_PARBF</name>
<accession>A0ABY8R2N3</accession>